<feature type="domain" description="CHRD" evidence="2">
    <location>
        <begin position="41"/>
        <end position="165"/>
    </location>
</feature>
<protein>
    <submittedName>
        <fullName evidence="3">CHRD domain-containing protein</fullName>
    </submittedName>
</protein>
<feature type="signal peptide" evidence="1">
    <location>
        <begin position="1"/>
        <end position="28"/>
    </location>
</feature>
<feature type="chain" id="PRO_5012071437" evidence="1">
    <location>
        <begin position="29"/>
        <end position="165"/>
    </location>
</feature>
<reference evidence="4" key="1">
    <citation type="submission" date="2017-01" db="EMBL/GenBank/DDBJ databases">
        <authorList>
            <person name="Varghese N."/>
            <person name="Submissions S."/>
        </authorList>
    </citation>
    <scope>NUCLEOTIDE SEQUENCE [LARGE SCALE GENOMIC DNA]</scope>
    <source>
        <strain evidence="4">DM9</strain>
    </source>
</reference>
<dbReference type="AlphaFoldDB" id="A0A1N6YFT9"/>
<dbReference type="SMART" id="SM00754">
    <property type="entry name" value="CHRD"/>
    <property type="match status" value="1"/>
</dbReference>
<keyword evidence="4" id="KW-1185">Reference proteome</keyword>
<dbReference type="Pfam" id="PF07452">
    <property type="entry name" value="CHRD"/>
    <property type="match status" value="1"/>
</dbReference>
<evidence type="ECO:0000256" key="1">
    <source>
        <dbReference type="SAM" id="SignalP"/>
    </source>
</evidence>
<sequence length="165" mass="17857">MKMKTYRINFGILLGALLSMTFMFSACDDDDDTTVIPDAEIVTLNEVALTGANEVPPVNTQATGTFRGTYNMDTKVINYTITFQGITPTAMHFHRGAVGVAGPITIPINPGTDPYSSNNPYLSPLVGATPPLTATQEAELLAGEWYINIHSSQYPDGELRGQITR</sequence>
<keyword evidence="1" id="KW-0732">Signal</keyword>
<accession>A0A1N6YFT9</accession>
<proteinExistence type="predicted"/>
<evidence type="ECO:0000313" key="4">
    <source>
        <dbReference type="Proteomes" id="UP000185924"/>
    </source>
</evidence>
<dbReference type="STRING" id="1077936.SAMN05421545_2472"/>
<dbReference type="EMBL" id="FTNM01000003">
    <property type="protein sequence ID" value="SIR13492.1"/>
    <property type="molecule type" value="Genomic_DNA"/>
</dbReference>
<dbReference type="PROSITE" id="PS51257">
    <property type="entry name" value="PROKAR_LIPOPROTEIN"/>
    <property type="match status" value="1"/>
</dbReference>
<dbReference type="PROSITE" id="PS50933">
    <property type="entry name" value="CHRD"/>
    <property type="match status" value="1"/>
</dbReference>
<organism evidence="3 4">
    <name type="scientific">Pontibacter lucknowensis</name>
    <dbReference type="NCBI Taxonomy" id="1077936"/>
    <lineage>
        <taxon>Bacteria</taxon>
        <taxon>Pseudomonadati</taxon>
        <taxon>Bacteroidota</taxon>
        <taxon>Cytophagia</taxon>
        <taxon>Cytophagales</taxon>
        <taxon>Hymenobacteraceae</taxon>
        <taxon>Pontibacter</taxon>
    </lineage>
</organism>
<evidence type="ECO:0000259" key="2">
    <source>
        <dbReference type="PROSITE" id="PS50933"/>
    </source>
</evidence>
<dbReference type="InterPro" id="IPR010895">
    <property type="entry name" value="CHRD"/>
</dbReference>
<dbReference type="Proteomes" id="UP000185924">
    <property type="component" value="Unassembled WGS sequence"/>
</dbReference>
<evidence type="ECO:0000313" key="3">
    <source>
        <dbReference type="EMBL" id="SIR13492.1"/>
    </source>
</evidence>
<gene>
    <name evidence="3" type="ORF">SAMN05421545_2472</name>
</gene>
<name>A0A1N6YFT9_9BACT</name>